<keyword evidence="3" id="KW-0998">Cell outer membrane</keyword>
<keyword evidence="5" id="KW-0732">Signal</keyword>
<comment type="subcellular location">
    <subcellularLocation>
        <location evidence="1">Cell outer membrane</location>
    </subcellularLocation>
</comment>
<dbReference type="PRINTS" id="PR01021">
    <property type="entry name" value="OMPADOMAIN"/>
</dbReference>
<dbReference type="InterPro" id="IPR006664">
    <property type="entry name" value="OMP_bac"/>
</dbReference>
<dbReference type="PANTHER" id="PTHR30329">
    <property type="entry name" value="STATOR ELEMENT OF FLAGELLAR MOTOR COMPLEX"/>
    <property type="match status" value="1"/>
</dbReference>
<name>A0ABQ2H875_9PORP</name>
<evidence type="ECO:0000256" key="5">
    <source>
        <dbReference type="SAM" id="SignalP"/>
    </source>
</evidence>
<dbReference type="PROSITE" id="PS51123">
    <property type="entry name" value="OMPA_2"/>
    <property type="match status" value="1"/>
</dbReference>
<dbReference type="InterPro" id="IPR036737">
    <property type="entry name" value="OmpA-like_sf"/>
</dbReference>
<evidence type="ECO:0000256" key="4">
    <source>
        <dbReference type="PROSITE-ProRule" id="PRU00473"/>
    </source>
</evidence>
<protein>
    <recommendedName>
        <fullName evidence="6">OmpA-like domain-containing protein</fullName>
    </recommendedName>
</protein>
<reference evidence="8" key="1">
    <citation type="journal article" date="2019" name="Int. J. Syst. Evol. Microbiol.">
        <title>The Global Catalogue of Microorganisms (GCM) 10K type strain sequencing project: providing services to taxonomists for standard genome sequencing and annotation.</title>
        <authorList>
            <consortium name="The Broad Institute Genomics Platform"/>
            <consortium name="The Broad Institute Genome Sequencing Center for Infectious Disease"/>
            <person name="Wu L."/>
            <person name="Ma J."/>
        </authorList>
    </citation>
    <scope>NUCLEOTIDE SEQUENCE [LARGE SCALE GENOMIC DNA]</scope>
    <source>
        <strain evidence="8">JCM 30531</strain>
    </source>
</reference>
<organism evidence="7 8">
    <name type="scientific">Porphyromonas pasteri</name>
    <dbReference type="NCBI Taxonomy" id="1583331"/>
    <lineage>
        <taxon>Bacteria</taxon>
        <taxon>Pseudomonadati</taxon>
        <taxon>Bacteroidota</taxon>
        <taxon>Bacteroidia</taxon>
        <taxon>Bacteroidales</taxon>
        <taxon>Porphyromonadaceae</taxon>
        <taxon>Porphyromonas</taxon>
    </lineage>
</organism>
<proteinExistence type="predicted"/>
<evidence type="ECO:0000313" key="8">
    <source>
        <dbReference type="Proteomes" id="UP000653477"/>
    </source>
</evidence>
<gene>
    <name evidence="7" type="ORF">GCM10007088_15770</name>
</gene>
<dbReference type="Gene3D" id="3.30.1330.60">
    <property type="entry name" value="OmpA-like domain"/>
    <property type="match status" value="1"/>
</dbReference>
<feature type="chain" id="PRO_5046852655" description="OmpA-like domain-containing protein" evidence="5">
    <location>
        <begin position="23"/>
        <end position="349"/>
    </location>
</feature>
<accession>A0ABQ2H875</accession>
<dbReference type="Proteomes" id="UP000653477">
    <property type="component" value="Unassembled WGS sequence"/>
</dbReference>
<dbReference type="InterPro" id="IPR006665">
    <property type="entry name" value="OmpA-like"/>
</dbReference>
<dbReference type="EMBL" id="BMPU01000006">
    <property type="protein sequence ID" value="GGM57697.1"/>
    <property type="molecule type" value="Genomic_DNA"/>
</dbReference>
<evidence type="ECO:0000256" key="2">
    <source>
        <dbReference type="ARBA" id="ARBA00023136"/>
    </source>
</evidence>
<dbReference type="SUPFAM" id="SSF103088">
    <property type="entry name" value="OmpA-like"/>
    <property type="match status" value="1"/>
</dbReference>
<evidence type="ECO:0000256" key="1">
    <source>
        <dbReference type="ARBA" id="ARBA00004442"/>
    </source>
</evidence>
<dbReference type="PANTHER" id="PTHR30329:SF21">
    <property type="entry name" value="LIPOPROTEIN YIAD-RELATED"/>
    <property type="match status" value="1"/>
</dbReference>
<dbReference type="InterPro" id="IPR050330">
    <property type="entry name" value="Bact_OuterMem_StrucFunc"/>
</dbReference>
<dbReference type="CDD" id="cd07185">
    <property type="entry name" value="OmpA_C-like"/>
    <property type="match status" value="1"/>
</dbReference>
<feature type="signal peptide" evidence="5">
    <location>
        <begin position="1"/>
        <end position="22"/>
    </location>
</feature>
<evidence type="ECO:0000259" key="6">
    <source>
        <dbReference type="PROSITE" id="PS51123"/>
    </source>
</evidence>
<evidence type="ECO:0000256" key="3">
    <source>
        <dbReference type="ARBA" id="ARBA00023237"/>
    </source>
</evidence>
<sequence>MRPMKSLLLALSLFSVSSVALAQSAGQSVSQPLTAADTLITLSEEDLMRAVRAVAEARIASESQQQTKQTTYGLTAEDLRLVKLQMLLSALGLGGVAPVQQPMPYAPAGSVNYTYAPQAAPQVQPQVSNSRLDRLEQLMLLLLQRRDSDRDAIVLPARSKGQKQTIIRQPVVDNSSSDSLLRELQQELAALRAAQQAQPAQQPQVIIQQPAPTVIQQPAPTVIQQPLQPEVQTKTEVRTDTVVVSYFKRQVFFAVGKSDLLPEARLALNEVYRVLAGDPDMKLYLTGYASPEGNALVNERLSQRRSQAVLDYLIACGISPDRLISIAGGVDRNTDLKSSARRVDIELKK</sequence>
<feature type="domain" description="OmpA-like" evidence="6">
    <location>
        <begin position="240"/>
        <end position="349"/>
    </location>
</feature>
<dbReference type="Pfam" id="PF00691">
    <property type="entry name" value="OmpA"/>
    <property type="match status" value="1"/>
</dbReference>
<evidence type="ECO:0000313" key="7">
    <source>
        <dbReference type="EMBL" id="GGM57697.1"/>
    </source>
</evidence>
<keyword evidence="8" id="KW-1185">Reference proteome</keyword>
<comment type="caution">
    <text evidence="7">The sequence shown here is derived from an EMBL/GenBank/DDBJ whole genome shotgun (WGS) entry which is preliminary data.</text>
</comment>
<keyword evidence="2 4" id="KW-0472">Membrane</keyword>